<keyword evidence="3" id="KW-1185">Reference proteome</keyword>
<feature type="transmembrane region" description="Helical" evidence="1">
    <location>
        <begin position="87"/>
        <end position="113"/>
    </location>
</feature>
<dbReference type="AlphaFoldDB" id="A0A6G7ZLP4"/>
<dbReference type="EMBL" id="CP049871">
    <property type="protein sequence ID" value="QIL01839.1"/>
    <property type="molecule type" value="Genomic_DNA"/>
</dbReference>
<reference evidence="2 3" key="1">
    <citation type="submission" date="2020-03" db="EMBL/GenBank/DDBJ databases">
        <title>Sphingomonas sp. nov., isolated from fish.</title>
        <authorList>
            <person name="Hyun D.-W."/>
            <person name="Bae J.-W."/>
        </authorList>
    </citation>
    <scope>NUCLEOTIDE SEQUENCE [LARGE SCALE GENOMIC DNA]</scope>
    <source>
        <strain evidence="2 3">HDW15C</strain>
    </source>
</reference>
<keyword evidence="1" id="KW-0472">Membrane</keyword>
<gene>
    <name evidence="2" type="ORF">G7078_02905</name>
</gene>
<accession>A0A6G7ZLP4</accession>
<organism evidence="2 3">
    <name type="scientific">Sphingomonas sinipercae</name>
    <dbReference type="NCBI Taxonomy" id="2714944"/>
    <lineage>
        <taxon>Bacteria</taxon>
        <taxon>Pseudomonadati</taxon>
        <taxon>Pseudomonadota</taxon>
        <taxon>Alphaproteobacteria</taxon>
        <taxon>Sphingomonadales</taxon>
        <taxon>Sphingomonadaceae</taxon>
        <taxon>Sphingomonas</taxon>
    </lineage>
</organism>
<dbReference type="RefSeq" id="WP_166092820.1">
    <property type="nucleotide sequence ID" value="NZ_CP049871.1"/>
</dbReference>
<keyword evidence="1" id="KW-0812">Transmembrane</keyword>
<dbReference type="Proteomes" id="UP000502502">
    <property type="component" value="Chromosome"/>
</dbReference>
<proteinExistence type="predicted"/>
<evidence type="ECO:0000256" key="1">
    <source>
        <dbReference type="SAM" id="Phobius"/>
    </source>
</evidence>
<evidence type="ECO:0008006" key="4">
    <source>
        <dbReference type="Google" id="ProtNLM"/>
    </source>
</evidence>
<protein>
    <recommendedName>
        <fullName evidence="4">Glycine zipper family protein</fullName>
    </recommendedName>
</protein>
<keyword evidence="1" id="KW-1133">Transmembrane helix</keyword>
<dbReference type="KEGG" id="ssin:G7078_02905"/>
<name>A0A6G7ZLP4_9SPHN</name>
<evidence type="ECO:0000313" key="3">
    <source>
        <dbReference type="Proteomes" id="UP000502502"/>
    </source>
</evidence>
<dbReference type="PROSITE" id="PS51257">
    <property type="entry name" value="PROKAR_LIPOPROTEIN"/>
    <property type="match status" value="1"/>
</dbReference>
<sequence>MNQKIAAALALSLTLAACSSRPREFNPSLAEATADTVAFDAAYANCRELYVAGKLDGNGRLASTGAGAAAAGAIGVAGSAAATSAGLYGGMAVASATIIALPFVALGGSYGMAKAKQKKKERAIQRAMSGCLSERGYQVASWMRAPKRKD</sequence>
<evidence type="ECO:0000313" key="2">
    <source>
        <dbReference type="EMBL" id="QIL01839.1"/>
    </source>
</evidence>